<gene>
    <name evidence="1" type="ORF">DFH08DRAFT_1074212</name>
</gene>
<accession>A0AAD7AK22</accession>
<protein>
    <submittedName>
        <fullName evidence="1">Uncharacterized protein</fullName>
    </submittedName>
</protein>
<organism evidence="1 2">
    <name type="scientific">Mycena albidolilacea</name>
    <dbReference type="NCBI Taxonomy" id="1033008"/>
    <lineage>
        <taxon>Eukaryota</taxon>
        <taxon>Fungi</taxon>
        <taxon>Dikarya</taxon>
        <taxon>Basidiomycota</taxon>
        <taxon>Agaricomycotina</taxon>
        <taxon>Agaricomycetes</taxon>
        <taxon>Agaricomycetidae</taxon>
        <taxon>Agaricales</taxon>
        <taxon>Marasmiineae</taxon>
        <taxon>Mycenaceae</taxon>
        <taxon>Mycena</taxon>
    </lineage>
</organism>
<comment type="caution">
    <text evidence="1">The sequence shown here is derived from an EMBL/GenBank/DDBJ whole genome shotgun (WGS) entry which is preliminary data.</text>
</comment>
<dbReference type="Proteomes" id="UP001218218">
    <property type="component" value="Unassembled WGS sequence"/>
</dbReference>
<evidence type="ECO:0000313" key="2">
    <source>
        <dbReference type="Proteomes" id="UP001218218"/>
    </source>
</evidence>
<dbReference type="AlphaFoldDB" id="A0AAD7AK22"/>
<proteinExistence type="predicted"/>
<dbReference type="EMBL" id="JARIHO010000005">
    <property type="protein sequence ID" value="KAJ7361156.1"/>
    <property type="molecule type" value="Genomic_DNA"/>
</dbReference>
<evidence type="ECO:0000313" key="1">
    <source>
        <dbReference type="EMBL" id="KAJ7361156.1"/>
    </source>
</evidence>
<sequence>MSLLHHETLPTELWLEIFARLEDRTYIVSHAAFQPIPGTASEGDGGSPYTAVVLVCRNWRAWSISLLYRNVKLANNIWAGDTVTHAKYGRWVQRAILPYTSTVTESPRPIPSTEILSLYPNLEVLVRPLYRPSPFRSLRFDFDATCPPLLSLKRLDWWNHAEAARSGGINSLTTVLAAAPNLEYLFVGVARPNFTPFHGLGAARISLPRLRTLRLSMASALLIRHIVVRWSLTALDRLVVDSPLAAGGMDMLWEVLGPQLTVVEFGKHVRFLLEYHLTSCFGHCPSLREINYYLFTTVPPGMDAEQETAVYPSVTSIGIHMAEIPFLEDVQDEWEHMERHFDAFASGMFPNLRHLRIFGIQERLRTHERFSAMHQRLSDRGCVLEFLDKSL</sequence>
<reference evidence="1" key="1">
    <citation type="submission" date="2023-03" db="EMBL/GenBank/DDBJ databases">
        <title>Massive genome expansion in bonnet fungi (Mycena s.s.) driven by repeated elements and novel gene families across ecological guilds.</title>
        <authorList>
            <consortium name="Lawrence Berkeley National Laboratory"/>
            <person name="Harder C.B."/>
            <person name="Miyauchi S."/>
            <person name="Viragh M."/>
            <person name="Kuo A."/>
            <person name="Thoen E."/>
            <person name="Andreopoulos B."/>
            <person name="Lu D."/>
            <person name="Skrede I."/>
            <person name="Drula E."/>
            <person name="Henrissat B."/>
            <person name="Morin E."/>
            <person name="Kohler A."/>
            <person name="Barry K."/>
            <person name="LaButti K."/>
            <person name="Morin E."/>
            <person name="Salamov A."/>
            <person name="Lipzen A."/>
            <person name="Mereny Z."/>
            <person name="Hegedus B."/>
            <person name="Baldrian P."/>
            <person name="Stursova M."/>
            <person name="Weitz H."/>
            <person name="Taylor A."/>
            <person name="Grigoriev I.V."/>
            <person name="Nagy L.G."/>
            <person name="Martin F."/>
            <person name="Kauserud H."/>
        </authorList>
    </citation>
    <scope>NUCLEOTIDE SEQUENCE</scope>
    <source>
        <strain evidence="1">CBHHK002</strain>
    </source>
</reference>
<name>A0AAD7AK22_9AGAR</name>
<keyword evidence="2" id="KW-1185">Reference proteome</keyword>